<evidence type="ECO:0000256" key="3">
    <source>
        <dbReference type="ARBA" id="ARBA00029447"/>
    </source>
</evidence>
<proteinExistence type="inferred from homology"/>
<dbReference type="SUPFAM" id="SSF58104">
    <property type="entry name" value="Methyl-accepting chemotaxis protein (MCP) signaling domain"/>
    <property type="match status" value="1"/>
</dbReference>
<dbReference type="CDD" id="cd06225">
    <property type="entry name" value="HAMP"/>
    <property type="match status" value="1"/>
</dbReference>
<evidence type="ECO:0000256" key="5">
    <source>
        <dbReference type="SAM" id="Phobius"/>
    </source>
</evidence>
<comment type="caution">
    <text evidence="9">The sequence shown here is derived from an EMBL/GenBank/DDBJ whole genome shotgun (WGS) entry which is preliminary data.</text>
</comment>
<keyword evidence="6" id="KW-0732">Signal</keyword>
<evidence type="ECO:0000259" key="8">
    <source>
        <dbReference type="PROSITE" id="PS50885"/>
    </source>
</evidence>
<evidence type="ECO:0000256" key="6">
    <source>
        <dbReference type="SAM" id="SignalP"/>
    </source>
</evidence>
<keyword evidence="5" id="KW-1133">Transmembrane helix</keyword>
<accession>A0A8J7K2A3</accession>
<organism evidence="9 10">
    <name type="scientific">Chitinilyticum piscinae</name>
    <dbReference type="NCBI Taxonomy" id="2866724"/>
    <lineage>
        <taxon>Bacteria</taxon>
        <taxon>Pseudomonadati</taxon>
        <taxon>Pseudomonadota</taxon>
        <taxon>Betaproteobacteria</taxon>
        <taxon>Neisseriales</taxon>
        <taxon>Chitinibacteraceae</taxon>
        <taxon>Chitinilyticum</taxon>
    </lineage>
</organism>
<dbReference type="PANTHER" id="PTHR32089">
    <property type="entry name" value="METHYL-ACCEPTING CHEMOTAXIS PROTEIN MCPB"/>
    <property type="match status" value="1"/>
</dbReference>
<keyword evidence="2 4" id="KW-0807">Transducer</keyword>
<dbReference type="InterPro" id="IPR003660">
    <property type="entry name" value="HAMP_dom"/>
</dbReference>
<evidence type="ECO:0000256" key="1">
    <source>
        <dbReference type="ARBA" id="ARBA00004370"/>
    </source>
</evidence>
<dbReference type="RefSeq" id="WP_194116280.1">
    <property type="nucleotide sequence ID" value="NZ_JADFUA010000005.1"/>
</dbReference>
<dbReference type="Pfam" id="PF17201">
    <property type="entry name" value="Cache_3-Cache_2"/>
    <property type="match status" value="1"/>
</dbReference>
<dbReference type="Proteomes" id="UP000604481">
    <property type="component" value="Unassembled WGS sequence"/>
</dbReference>
<evidence type="ECO:0000256" key="4">
    <source>
        <dbReference type="PROSITE-ProRule" id="PRU00284"/>
    </source>
</evidence>
<dbReference type="GO" id="GO:0004888">
    <property type="term" value="F:transmembrane signaling receptor activity"/>
    <property type="evidence" value="ECO:0007669"/>
    <property type="project" value="InterPro"/>
</dbReference>
<dbReference type="Pfam" id="PF00015">
    <property type="entry name" value="MCPsignal"/>
    <property type="match status" value="1"/>
</dbReference>
<dbReference type="InterPro" id="IPR004089">
    <property type="entry name" value="MCPsignal_dom"/>
</dbReference>
<dbReference type="FunFam" id="1.10.287.950:FF:000001">
    <property type="entry name" value="Methyl-accepting chemotaxis sensory transducer"/>
    <property type="match status" value="1"/>
</dbReference>
<feature type="domain" description="Methyl-accepting transducer" evidence="7">
    <location>
        <begin position="373"/>
        <end position="609"/>
    </location>
</feature>
<protein>
    <submittedName>
        <fullName evidence="9">Methyl-accepting chemotaxis protein</fullName>
    </submittedName>
</protein>
<dbReference type="CDD" id="cd11386">
    <property type="entry name" value="MCP_signal"/>
    <property type="match status" value="1"/>
</dbReference>
<dbReference type="SMART" id="SM00283">
    <property type="entry name" value="MA"/>
    <property type="match status" value="1"/>
</dbReference>
<sequence>MFRSWSIRRKMLVSVALILSSSLLAAGLVAASLFKAVMTERLVNHELVQTVSAVRNQLDRSLAVPMAQTAMLANNQFLLDWMAAGEPESGLPAWLRFAQHMKATTGVSMVSWVSEATHNYYDDSKGLLRKVDPAGKDGWFTAFLQSGQKGNFNLGVENGRLMMFVNALATDGKGQRAIASIGMDASALAELVQKSSVGKQGQVFIIDTAGNIQIHRDPALVRAEGKVKMDSLPGMAGVATILTGKNNFNLAHYEGPQGKMLSASSYMPDAGWLVVVELPESEVYAAITRTMLQLGLLCLAVLAISLPLILAVAGTITKPLGKLHAAMRDLTGGNGDLTRRLRVESADEVGEIASCFNTFMEQLHQKFLTVRQQSGQLQQSVTALGGMAHSLSANSQGNASLAESAAASIEEITVSAAHIANNTQHASDAVHQAGELSGRSSQSVHQVSGTISTAAGSMHTLNQVMSELGDRSRQIGSIASVIKDIADQTNLLALNAAIEAARAGEQGRGFAVVADEVRKLAERTAQATVEIEQMVGAMRQASDQAVHRVDDTYGSVQSGVSLVDVALKDIDAIRQSMAGITEKIGEINHAAAEQSRATEDMAKASEMMSRRAQDEDVQIRHADRIVHELQQMTDELDKVVGSFRL</sequence>
<keyword evidence="5" id="KW-0812">Transmembrane</keyword>
<evidence type="ECO:0000313" key="10">
    <source>
        <dbReference type="Proteomes" id="UP000604481"/>
    </source>
</evidence>
<dbReference type="GO" id="GO:0007165">
    <property type="term" value="P:signal transduction"/>
    <property type="evidence" value="ECO:0007669"/>
    <property type="project" value="UniProtKB-KW"/>
</dbReference>
<dbReference type="PROSITE" id="PS50111">
    <property type="entry name" value="CHEMOTAXIS_TRANSDUC_2"/>
    <property type="match status" value="1"/>
</dbReference>
<reference evidence="9 10" key="1">
    <citation type="submission" date="2020-10" db="EMBL/GenBank/DDBJ databases">
        <title>The genome sequence of Chitinilyticum litopenaei 4Y14.</title>
        <authorList>
            <person name="Liu Y."/>
        </authorList>
    </citation>
    <scope>NUCLEOTIDE SEQUENCE [LARGE SCALE GENOMIC DNA]</scope>
    <source>
        <strain evidence="9 10">4Y14</strain>
    </source>
</reference>
<dbReference type="Gene3D" id="1.10.287.950">
    <property type="entry name" value="Methyl-accepting chemotaxis protein"/>
    <property type="match status" value="1"/>
</dbReference>
<evidence type="ECO:0000256" key="2">
    <source>
        <dbReference type="ARBA" id="ARBA00023224"/>
    </source>
</evidence>
<comment type="similarity">
    <text evidence="3">Belongs to the methyl-accepting chemotaxis (MCP) protein family.</text>
</comment>
<feature type="domain" description="HAMP" evidence="8">
    <location>
        <begin position="314"/>
        <end position="368"/>
    </location>
</feature>
<dbReference type="PANTHER" id="PTHR32089:SF112">
    <property type="entry name" value="LYSOZYME-LIKE PROTEIN-RELATED"/>
    <property type="match status" value="1"/>
</dbReference>
<dbReference type="PRINTS" id="PR00260">
    <property type="entry name" value="CHEMTRNSDUCR"/>
</dbReference>
<comment type="subcellular location">
    <subcellularLocation>
        <location evidence="1">Membrane</location>
    </subcellularLocation>
</comment>
<dbReference type="InterPro" id="IPR004090">
    <property type="entry name" value="Chemotax_Me-accpt_rcpt"/>
</dbReference>
<dbReference type="Gene3D" id="3.30.450.20">
    <property type="entry name" value="PAS domain"/>
    <property type="match status" value="1"/>
</dbReference>
<keyword evidence="5" id="KW-0472">Membrane</keyword>
<gene>
    <name evidence="9" type="ORF">INR99_10360</name>
</gene>
<evidence type="ECO:0000259" key="7">
    <source>
        <dbReference type="PROSITE" id="PS50111"/>
    </source>
</evidence>
<name>A0A8J7K2A3_9NEIS</name>
<dbReference type="Pfam" id="PF00672">
    <property type="entry name" value="HAMP"/>
    <property type="match status" value="1"/>
</dbReference>
<dbReference type="GO" id="GO:0006935">
    <property type="term" value="P:chemotaxis"/>
    <property type="evidence" value="ECO:0007669"/>
    <property type="project" value="InterPro"/>
</dbReference>
<dbReference type="AlphaFoldDB" id="A0A8J7K2A3"/>
<dbReference type="EMBL" id="JADFUA010000005">
    <property type="protein sequence ID" value="MBE9609757.1"/>
    <property type="molecule type" value="Genomic_DNA"/>
</dbReference>
<dbReference type="InterPro" id="IPR033462">
    <property type="entry name" value="Cache_3-Cache_2"/>
</dbReference>
<dbReference type="CDD" id="cd12912">
    <property type="entry name" value="PDC2_MCP_like"/>
    <property type="match status" value="1"/>
</dbReference>
<feature type="chain" id="PRO_5035271668" evidence="6">
    <location>
        <begin position="26"/>
        <end position="645"/>
    </location>
</feature>
<keyword evidence="10" id="KW-1185">Reference proteome</keyword>
<dbReference type="PROSITE" id="PS50885">
    <property type="entry name" value="HAMP"/>
    <property type="match status" value="1"/>
</dbReference>
<dbReference type="GO" id="GO:0016020">
    <property type="term" value="C:membrane"/>
    <property type="evidence" value="ECO:0007669"/>
    <property type="project" value="UniProtKB-SubCell"/>
</dbReference>
<feature type="signal peptide" evidence="6">
    <location>
        <begin position="1"/>
        <end position="25"/>
    </location>
</feature>
<dbReference type="SMART" id="SM00304">
    <property type="entry name" value="HAMP"/>
    <property type="match status" value="1"/>
</dbReference>
<feature type="transmembrane region" description="Helical" evidence="5">
    <location>
        <begin position="291"/>
        <end position="313"/>
    </location>
</feature>
<evidence type="ECO:0000313" key="9">
    <source>
        <dbReference type="EMBL" id="MBE9609757.1"/>
    </source>
</evidence>